<organism evidence="2">
    <name type="scientific">marine sediment metagenome</name>
    <dbReference type="NCBI Taxonomy" id="412755"/>
    <lineage>
        <taxon>unclassified sequences</taxon>
        <taxon>metagenomes</taxon>
        <taxon>ecological metagenomes</taxon>
    </lineage>
</organism>
<accession>A0A0F9E9N5</accession>
<dbReference type="Pfam" id="PF24175">
    <property type="entry name" value="SU10_adaptor"/>
    <property type="match status" value="1"/>
</dbReference>
<evidence type="ECO:0000313" key="2">
    <source>
        <dbReference type="EMBL" id="KKL70763.1"/>
    </source>
</evidence>
<protein>
    <submittedName>
        <fullName evidence="2">Uncharacterized protein</fullName>
    </submittedName>
</protein>
<dbReference type="AlphaFoldDB" id="A0A0F9E9N5"/>
<sequence length="238" mass="27190">MGTLTTTELVSETRAHLGGRDDLTDAELVVALNLTQQRIARSHDFEELRTVESGAFVISGTPATDKFLAFSTLGQSNPREIYSFRVITNDGRSRKLIAKPVRKFDEEIPEPEFYATGLPIQYAMWAEKFEFWRVPDTVDNYDIRMSFWPTALVVSPGTAVSEFKEKDDMIINLGVSYLYGRLGEYERAGRFWNIFREMWKSARMEDQLRPDLVISSGYSRTQPAGQGKPWLDPWVKGT</sequence>
<evidence type="ECO:0000256" key="1">
    <source>
        <dbReference type="SAM" id="MobiDB-lite"/>
    </source>
</evidence>
<reference evidence="2" key="1">
    <citation type="journal article" date="2015" name="Nature">
        <title>Complex archaea that bridge the gap between prokaryotes and eukaryotes.</title>
        <authorList>
            <person name="Spang A."/>
            <person name="Saw J.H."/>
            <person name="Jorgensen S.L."/>
            <person name="Zaremba-Niedzwiedzka K."/>
            <person name="Martijn J."/>
            <person name="Lind A.E."/>
            <person name="van Eijk R."/>
            <person name="Schleper C."/>
            <person name="Guy L."/>
            <person name="Ettema T.J."/>
        </authorList>
    </citation>
    <scope>NUCLEOTIDE SEQUENCE</scope>
</reference>
<name>A0A0F9E9N5_9ZZZZ</name>
<proteinExistence type="predicted"/>
<gene>
    <name evidence="2" type="ORF">LCGC14_2101650</name>
</gene>
<feature type="region of interest" description="Disordered" evidence="1">
    <location>
        <begin position="219"/>
        <end position="238"/>
    </location>
</feature>
<comment type="caution">
    <text evidence="2">The sequence shown here is derived from an EMBL/GenBank/DDBJ whole genome shotgun (WGS) entry which is preliminary data.</text>
</comment>
<dbReference type="EMBL" id="LAZR01025801">
    <property type="protein sequence ID" value="KKL70763.1"/>
    <property type="molecule type" value="Genomic_DNA"/>
</dbReference>
<dbReference type="InterPro" id="IPR056209">
    <property type="entry name" value="SU10_adaptor"/>
</dbReference>